<dbReference type="EnsemblMetazoa" id="XM_030976585">
    <property type="protein sequence ID" value="XP_030832445"/>
    <property type="gene ID" value="LOC105442689"/>
</dbReference>
<dbReference type="GeneID" id="105442689"/>
<dbReference type="AlphaFoldDB" id="A0A7M7N7U8"/>
<dbReference type="RefSeq" id="XP_030832445.1">
    <property type="nucleotide sequence ID" value="XM_030976585.1"/>
</dbReference>
<feature type="transmembrane region" description="Helical" evidence="1">
    <location>
        <begin position="6"/>
        <end position="26"/>
    </location>
</feature>
<evidence type="ECO:0000313" key="3">
    <source>
        <dbReference type="Proteomes" id="UP000007110"/>
    </source>
</evidence>
<proteinExistence type="predicted"/>
<evidence type="ECO:0000313" key="2">
    <source>
        <dbReference type="EnsemblMetazoa" id="XP_030832445"/>
    </source>
</evidence>
<dbReference type="EnsemblMetazoa" id="XM_030976584">
    <property type="protein sequence ID" value="XP_030832444"/>
    <property type="gene ID" value="LOC105442689"/>
</dbReference>
<organism evidence="2 3">
    <name type="scientific">Strongylocentrotus purpuratus</name>
    <name type="common">Purple sea urchin</name>
    <dbReference type="NCBI Taxonomy" id="7668"/>
    <lineage>
        <taxon>Eukaryota</taxon>
        <taxon>Metazoa</taxon>
        <taxon>Echinodermata</taxon>
        <taxon>Eleutherozoa</taxon>
        <taxon>Echinozoa</taxon>
        <taxon>Echinoidea</taxon>
        <taxon>Euechinoidea</taxon>
        <taxon>Echinacea</taxon>
        <taxon>Camarodonta</taxon>
        <taxon>Echinidea</taxon>
        <taxon>Strongylocentrotidae</taxon>
        <taxon>Strongylocentrotus</taxon>
    </lineage>
</organism>
<keyword evidence="1" id="KW-0472">Membrane</keyword>
<dbReference type="OMA" id="PAYLVNI"/>
<accession>A0A7M7N7U8</accession>
<reference evidence="3" key="1">
    <citation type="submission" date="2015-02" db="EMBL/GenBank/DDBJ databases">
        <title>Genome sequencing for Strongylocentrotus purpuratus.</title>
        <authorList>
            <person name="Murali S."/>
            <person name="Liu Y."/>
            <person name="Vee V."/>
            <person name="English A."/>
            <person name="Wang M."/>
            <person name="Skinner E."/>
            <person name="Han Y."/>
            <person name="Muzny D.M."/>
            <person name="Worley K.C."/>
            <person name="Gibbs R.A."/>
        </authorList>
    </citation>
    <scope>NUCLEOTIDE SEQUENCE</scope>
</reference>
<dbReference type="InterPro" id="IPR013879">
    <property type="entry name" value="DUF1761"/>
</dbReference>
<dbReference type="InParanoid" id="A0A7M7N7U8"/>
<evidence type="ECO:0000256" key="1">
    <source>
        <dbReference type="SAM" id="Phobius"/>
    </source>
</evidence>
<keyword evidence="1" id="KW-0812">Transmembrane</keyword>
<name>A0A7M7N7U8_STRPU</name>
<feature type="transmembrane region" description="Helical" evidence="1">
    <location>
        <begin position="108"/>
        <end position="128"/>
    </location>
</feature>
<dbReference type="RefSeq" id="XP_030832444.1">
    <property type="nucleotide sequence ID" value="XM_030976584.1"/>
</dbReference>
<feature type="transmembrane region" description="Helical" evidence="1">
    <location>
        <begin position="79"/>
        <end position="96"/>
    </location>
</feature>
<keyword evidence="3" id="KW-1185">Reference proteome</keyword>
<sequence length="129" mass="13845">MGILGIIISTVACQVIGFIWYGPNPIGRMWLNACGRKKQELQKTGNLPYLVATLSKAITAYFLDGFLRAGMGVVTLEEAFYASINLSIIVALLEATHAPFHGVGLPAYLVNVGYDAACLIIIALLVIAF</sequence>
<dbReference type="Proteomes" id="UP000007110">
    <property type="component" value="Unassembled WGS sequence"/>
</dbReference>
<protein>
    <submittedName>
        <fullName evidence="2">Uncharacterized protein</fullName>
    </submittedName>
</protein>
<reference evidence="2" key="2">
    <citation type="submission" date="2021-01" db="UniProtKB">
        <authorList>
            <consortium name="EnsemblMetazoa"/>
        </authorList>
    </citation>
    <scope>IDENTIFICATION</scope>
</reference>
<dbReference type="KEGG" id="spu:105442689"/>
<keyword evidence="1" id="KW-1133">Transmembrane helix</keyword>
<dbReference type="Pfam" id="PF08570">
    <property type="entry name" value="DUF1761"/>
    <property type="match status" value="1"/>
</dbReference>
<dbReference type="OrthoDB" id="6115351at2759"/>